<accession>A0ABS6XQD2</accession>
<evidence type="ECO:0000313" key="4">
    <source>
        <dbReference type="Proteomes" id="UP001197214"/>
    </source>
</evidence>
<evidence type="ECO:0000256" key="1">
    <source>
        <dbReference type="ARBA" id="ARBA00022801"/>
    </source>
</evidence>
<dbReference type="EMBL" id="JAHWZX010000011">
    <property type="protein sequence ID" value="MBW4331620.1"/>
    <property type="molecule type" value="Genomic_DNA"/>
</dbReference>
<keyword evidence="1 3" id="KW-0378">Hydrolase</keyword>
<reference evidence="3 4" key="1">
    <citation type="submission" date="2021-07" db="EMBL/GenBank/DDBJ databases">
        <title>Stakelama flava sp. nov., a novel endophytic bacterium isolated from branch of Kandelia candel.</title>
        <authorList>
            <person name="Tuo L."/>
        </authorList>
    </citation>
    <scope>NUCLEOTIDE SEQUENCE [LARGE SCALE GENOMIC DNA]</scope>
    <source>
        <strain evidence="3 4">CBK3Z-3</strain>
    </source>
</reference>
<evidence type="ECO:0000313" key="3">
    <source>
        <dbReference type="EMBL" id="MBW4331620.1"/>
    </source>
</evidence>
<protein>
    <submittedName>
        <fullName evidence="3">Alpha/beta hydrolase</fullName>
    </submittedName>
</protein>
<gene>
    <name evidence="3" type="ORF">KY084_12145</name>
</gene>
<dbReference type="Pfam" id="PF20434">
    <property type="entry name" value="BD-FAE"/>
    <property type="match status" value="1"/>
</dbReference>
<evidence type="ECO:0000259" key="2">
    <source>
        <dbReference type="Pfam" id="PF20434"/>
    </source>
</evidence>
<keyword evidence="4" id="KW-1185">Reference proteome</keyword>
<feature type="domain" description="BD-FAE-like" evidence="2">
    <location>
        <begin position="103"/>
        <end position="287"/>
    </location>
</feature>
<organism evidence="3 4">
    <name type="scientific">Stakelama flava</name>
    <dbReference type="NCBI Taxonomy" id="2860338"/>
    <lineage>
        <taxon>Bacteria</taxon>
        <taxon>Pseudomonadati</taxon>
        <taxon>Pseudomonadota</taxon>
        <taxon>Alphaproteobacteria</taxon>
        <taxon>Sphingomonadales</taxon>
        <taxon>Sphingomonadaceae</taxon>
        <taxon>Stakelama</taxon>
    </lineage>
</organism>
<dbReference type="Proteomes" id="UP001197214">
    <property type="component" value="Unassembled WGS sequence"/>
</dbReference>
<dbReference type="PANTHER" id="PTHR48081">
    <property type="entry name" value="AB HYDROLASE SUPERFAMILY PROTEIN C4A8.06C"/>
    <property type="match status" value="1"/>
</dbReference>
<comment type="caution">
    <text evidence="3">The sequence shown here is derived from an EMBL/GenBank/DDBJ whole genome shotgun (WGS) entry which is preliminary data.</text>
</comment>
<dbReference type="InterPro" id="IPR049492">
    <property type="entry name" value="BD-FAE-like_dom"/>
</dbReference>
<dbReference type="InterPro" id="IPR050300">
    <property type="entry name" value="GDXG_lipolytic_enzyme"/>
</dbReference>
<proteinExistence type="predicted"/>
<dbReference type="RefSeq" id="WP_219238740.1">
    <property type="nucleotide sequence ID" value="NZ_JAHWZX010000011.1"/>
</dbReference>
<name>A0ABS6XQD2_9SPHN</name>
<dbReference type="PANTHER" id="PTHR48081:SF6">
    <property type="entry name" value="PEPTIDASE S9 PROLYL OLIGOPEPTIDASE CATALYTIC DOMAIN-CONTAINING PROTEIN"/>
    <property type="match status" value="1"/>
</dbReference>
<sequence>MIDRRTALIGSLAAAGMASSTRVMGQTAPPHNVGDRVPAWPQPVETIDLWPGGAPGMPDNMPAESVVERSTDGAINDRAVDNIAVPRMAVFKPWRPNGASMLIMPGGGYVHVVIDREGYEMAQWLAERGFTCFVLFYRLPDQGWAAGPDVALSDAQRAIRLIRQRAGDYALDPARVCAMGFSAGGHLCADLAARFDAATYDGVDGADKLSARPLIAAPLYPVMTMQRPWAHEGSRTALIGKDAGPALEAAHSPDRNVKENTPPCFLCHAEDDPSVPVENTLLFRAALKAKGVPVETHLFEYGGHGFAMRRVIGKPAGRWPELLLNWARTHEVLI</sequence>
<dbReference type="GO" id="GO:0016787">
    <property type="term" value="F:hydrolase activity"/>
    <property type="evidence" value="ECO:0007669"/>
    <property type="project" value="UniProtKB-KW"/>
</dbReference>